<keyword evidence="2" id="KW-1185">Reference proteome</keyword>
<dbReference type="Gene3D" id="2.60.120.10">
    <property type="entry name" value="Jelly Rolls"/>
    <property type="match status" value="1"/>
</dbReference>
<reference evidence="2" key="1">
    <citation type="journal article" date="2019" name="Int. J. Syst. Evol. Microbiol.">
        <title>The Global Catalogue of Microorganisms (GCM) 10K type strain sequencing project: providing services to taxonomists for standard genome sequencing and annotation.</title>
        <authorList>
            <consortium name="The Broad Institute Genomics Platform"/>
            <consortium name="The Broad Institute Genome Sequencing Center for Infectious Disease"/>
            <person name="Wu L."/>
            <person name="Ma J."/>
        </authorList>
    </citation>
    <scope>NUCLEOTIDE SEQUENCE [LARGE SCALE GENOMIC DNA]</scope>
    <source>
        <strain evidence="2">JCM 9092</strain>
    </source>
</reference>
<proteinExistence type="predicted"/>
<dbReference type="SUPFAM" id="SSF51182">
    <property type="entry name" value="RmlC-like cupins"/>
    <property type="match status" value="1"/>
</dbReference>
<comment type="caution">
    <text evidence="1">The sequence shown here is derived from an EMBL/GenBank/DDBJ whole genome shotgun (WGS) entry which is preliminary data.</text>
</comment>
<gene>
    <name evidence="1" type="ORF">GCM10010449_05030</name>
</gene>
<dbReference type="Proteomes" id="UP001501637">
    <property type="component" value="Unassembled WGS sequence"/>
</dbReference>
<evidence type="ECO:0000313" key="2">
    <source>
        <dbReference type="Proteomes" id="UP001501637"/>
    </source>
</evidence>
<accession>A0ABP6M6S5</accession>
<name>A0ABP6M6S5_9ACTN</name>
<dbReference type="InterPro" id="IPR014710">
    <property type="entry name" value="RmlC-like_jellyroll"/>
</dbReference>
<protein>
    <submittedName>
        <fullName evidence="1">Uncharacterized protein</fullName>
    </submittedName>
</protein>
<dbReference type="InterPro" id="IPR011051">
    <property type="entry name" value="RmlC_Cupin_sf"/>
</dbReference>
<evidence type="ECO:0000313" key="1">
    <source>
        <dbReference type="EMBL" id="GAA3084202.1"/>
    </source>
</evidence>
<dbReference type="EMBL" id="BAAAUG010000012">
    <property type="protein sequence ID" value="GAA3084202.1"/>
    <property type="molecule type" value="Genomic_DNA"/>
</dbReference>
<sequence length="269" mass="28984">MIPGGALATEGESDRMGGRHVHRARRLLEGALDAALPEERLVRAARTAVAELGSPERLSDLVRELATGVGAPSGCARLSYRHVLGFDKLLLIDGGPRHMLRAHVWHPGTRSAGREDIHNHRSPLASYVVRGKLGMELYEPLRGPADPGESGIATSWYRESLSDVEGHWLLEPAGPARLRLTQTAEYGTGSGYGLPSYALHRAWCASAGTAVTLFLETGAGRRRYTDVFAGSADSANADAGDRAEAVVKRPMEVDEYLAELESLAKLISR</sequence>
<organism evidence="1 2">
    <name type="scientific">Streptomyces rectiviolaceus</name>
    <dbReference type="NCBI Taxonomy" id="332591"/>
    <lineage>
        <taxon>Bacteria</taxon>
        <taxon>Bacillati</taxon>
        <taxon>Actinomycetota</taxon>
        <taxon>Actinomycetes</taxon>
        <taxon>Kitasatosporales</taxon>
        <taxon>Streptomycetaceae</taxon>
        <taxon>Streptomyces</taxon>
    </lineage>
</organism>